<feature type="signal peptide" evidence="2">
    <location>
        <begin position="1"/>
        <end position="20"/>
    </location>
</feature>
<dbReference type="Proteomes" id="UP001314205">
    <property type="component" value="Unassembled WGS sequence"/>
</dbReference>
<keyword evidence="4" id="KW-1185">Reference proteome</keyword>
<comment type="caution">
    <text evidence="3">The sequence shown here is derived from an EMBL/GenBank/DDBJ whole genome shotgun (WGS) entry which is preliminary data.</text>
</comment>
<evidence type="ECO:0000313" key="3">
    <source>
        <dbReference type="EMBL" id="CAK1603910.1"/>
    </source>
</evidence>
<evidence type="ECO:0000256" key="2">
    <source>
        <dbReference type="SAM" id="SignalP"/>
    </source>
</evidence>
<dbReference type="EMBL" id="CAVLGL010000159">
    <property type="protein sequence ID" value="CAK1603910.1"/>
    <property type="molecule type" value="Genomic_DNA"/>
</dbReference>
<feature type="chain" id="PRO_5043807836" description="Secreted protein" evidence="2">
    <location>
        <begin position="21"/>
        <end position="116"/>
    </location>
</feature>
<gene>
    <name evidence="3" type="ORF">PARMNEM_LOCUS22209</name>
</gene>
<feature type="region of interest" description="Disordered" evidence="1">
    <location>
        <begin position="35"/>
        <end position="92"/>
    </location>
</feature>
<evidence type="ECO:0008006" key="5">
    <source>
        <dbReference type="Google" id="ProtNLM"/>
    </source>
</evidence>
<feature type="compositionally biased region" description="Basic and acidic residues" evidence="1">
    <location>
        <begin position="69"/>
        <end position="82"/>
    </location>
</feature>
<organism evidence="3 4">
    <name type="scientific">Parnassius mnemosyne</name>
    <name type="common">clouded apollo</name>
    <dbReference type="NCBI Taxonomy" id="213953"/>
    <lineage>
        <taxon>Eukaryota</taxon>
        <taxon>Metazoa</taxon>
        <taxon>Ecdysozoa</taxon>
        <taxon>Arthropoda</taxon>
        <taxon>Hexapoda</taxon>
        <taxon>Insecta</taxon>
        <taxon>Pterygota</taxon>
        <taxon>Neoptera</taxon>
        <taxon>Endopterygota</taxon>
        <taxon>Lepidoptera</taxon>
        <taxon>Glossata</taxon>
        <taxon>Ditrysia</taxon>
        <taxon>Papilionoidea</taxon>
        <taxon>Papilionidae</taxon>
        <taxon>Parnassiinae</taxon>
        <taxon>Parnassini</taxon>
        <taxon>Parnassius</taxon>
        <taxon>Driopa</taxon>
    </lineage>
</organism>
<accession>A0AAV1M9Q4</accession>
<proteinExistence type="predicted"/>
<name>A0AAV1M9Q4_9NEOP</name>
<keyword evidence="2" id="KW-0732">Signal</keyword>
<sequence>MDRYALLCLTCTVICVSAWSRPFYPVHRVKAPARVTRFAPQPHAPHPPRHRAPPPIPQEEPKWQRPKRDHYEDRDHDYDHRGTSGVTGPVHTFVKTDKNANYKWGVRHHVGNKYAS</sequence>
<evidence type="ECO:0000256" key="1">
    <source>
        <dbReference type="SAM" id="MobiDB-lite"/>
    </source>
</evidence>
<dbReference type="AlphaFoldDB" id="A0AAV1M9Q4"/>
<evidence type="ECO:0000313" key="4">
    <source>
        <dbReference type="Proteomes" id="UP001314205"/>
    </source>
</evidence>
<reference evidence="3 4" key="1">
    <citation type="submission" date="2023-11" db="EMBL/GenBank/DDBJ databases">
        <authorList>
            <person name="Hedman E."/>
            <person name="Englund M."/>
            <person name="Stromberg M."/>
            <person name="Nyberg Akerstrom W."/>
            <person name="Nylinder S."/>
            <person name="Jareborg N."/>
            <person name="Kallberg Y."/>
            <person name="Kronander E."/>
        </authorList>
    </citation>
    <scope>NUCLEOTIDE SEQUENCE [LARGE SCALE GENOMIC DNA]</scope>
</reference>
<protein>
    <recommendedName>
        <fullName evidence="5">Secreted protein</fullName>
    </recommendedName>
</protein>